<dbReference type="GO" id="GO:0009100">
    <property type="term" value="P:glycoprotein metabolic process"/>
    <property type="evidence" value="ECO:0007669"/>
    <property type="project" value="UniProtKB-ARBA"/>
</dbReference>
<name>A0A6L6LAD7_9FIRM</name>
<comment type="caution">
    <text evidence="2">The sequence shown here is derived from an EMBL/GenBank/DDBJ whole genome shotgun (WGS) entry which is preliminary data.</text>
</comment>
<dbReference type="PANTHER" id="PTHR43404">
    <property type="entry name" value="LIPOPOLYSACCHARIDE CHOLINEPHOSPHOTRANSFERASE LICD"/>
    <property type="match status" value="1"/>
</dbReference>
<dbReference type="Proteomes" id="UP000478483">
    <property type="component" value="Unassembled WGS sequence"/>
</dbReference>
<organism evidence="2 3">
    <name type="scientific">Roseburia intestinalis</name>
    <dbReference type="NCBI Taxonomy" id="166486"/>
    <lineage>
        <taxon>Bacteria</taxon>
        <taxon>Bacillati</taxon>
        <taxon>Bacillota</taxon>
        <taxon>Clostridia</taxon>
        <taxon>Lachnospirales</taxon>
        <taxon>Lachnospiraceae</taxon>
        <taxon>Roseburia</taxon>
    </lineage>
</organism>
<evidence type="ECO:0000313" key="2">
    <source>
        <dbReference type="EMBL" id="MTR87234.1"/>
    </source>
</evidence>
<dbReference type="Pfam" id="PF04991">
    <property type="entry name" value="LicD"/>
    <property type="match status" value="1"/>
</dbReference>
<dbReference type="InterPro" id="IPR007074">
    <property type="entry name" value="LicD/FKTN/FKRP_NTP_transf"/>
</dbReference>
<gene>
    <name evidence="2" type="ORF">GMD50_19925</name>
</gene>
<evidence type="ECO:0000259" key="1">
    <source>
        <dbReference type="Pfam" id="PF04991"/>
    </source>
</evidence>
<sequence length="327" mass="39354">MQFEKNFFDAEYIDDFFVDSRMKRFWAASIETLEEINKVCKKHNITWYADWGTLLGTVRHKGFIPWDDDLDIAMKRNDYEKFLRVAPQELPEHYRVFDGDSEKFWCNNAAYVANWDNENYLILEQERLKKYHGCPFYIGIDIFALDYMYRNTEQEKFRKQLLMEIWHAIAAVESKQKSEQISQRIQTIETIAQIKIPDWHGDDEILKWQLRHLSDTVFQICSEKEADELAELRWLYVGEYTGAHFNKEWYDEVVYMPFHGFQMPVPKEYDKILKGMYGDYMIPVQGTASHDYPKFKGQMEIFNQWKKQVNETRNLERIIQDLMGENQ</sequence>
<accession>A0A6L6LAD7</accession>
<dbReference type="AlphaFoldDB" id="A0A6L6LAD7"/>
<dbReference type="PANTHER" id="PTHR43404:SF2">
    <property type="entry name" value="LIPOPOLYSACCHARIDE CHOLINEPHOSPHOTRANSFERASE LICD"/>
    <property type="match status" value="1"/>
</dbReference>
<dbReference type="RefSeq" id="WP_118413615.1">
    <property type="nucleotide sequence ID" value="NZ_QRPI01000043.1"/>
</dbReference>
<dbReference type="EMBL" id="WNAJ01000048">
    <property type="protein sequence ID" value="MTR87234.1"/>
    <property type="molecule type" value="Genomic_DNA"/>
</dbReference>
<protein>
    <recommendedName>
        <fullName evidence="1">LicD/FKTN/FKRP nucleotidyltransferase domain-containing protein</fullName>
    </recommendedName>
</protein>
<reference evidence="2 3" key="1">
    <citation type="journal article" date="2019" name="Nat. Med.">
        <title>A library of human gut bacterial isolates paired with longitudinal multiomics data enables mechanistic microbiome research.</title>
        <authorList>
            <person name="Poyet M."/>
            <person name="Groussin M."/>
            <person name="Gibbons S.M."/>
            <person name="Avila-Pacheco J."/>
            <person name="Jiang X."/>
            <person name="Kearney S.M."/>
            <person name="Perrotta A.R."/>
            <person name="Berdy B."/>
            <person name="Zhao S."/>
            <person name="Lieberman T.D."/>
            <person name="Swanson P.K."/>
            <person name="Smith M."/>
            <person name="Roesemann S."/>
            <person name="Alexander J.E."/>
            <person name="Rich S.A."/>
            <person name="Livny J."/>
            <person name="Vlamakis H."/>
            <person name="Clish C."/>
            <person name="Bullock K."/>
            <person name="Deik A."/>
            <person name="Scott J."/>
            <person name="Pierce K.A."/>
            <person name="Xavier R.J."/>
            <person name="Alm E.J."/>
        </authorList>
    </citation>
    <scope>NUCLEOTIDE SEQUENCE [LARGE SCALE GENOMIC DNA]</scope>
    <source>
        <strain evidence="2 3">BIOML-A1</strain>
    </source>
</reference>
<proteinExistence type="predicted"/>
<evidence type="ECO:0000313" key="3">
    <source>
        <dbReference type="Proteomes" id="UP000478483"/>
    </source>
</evidence>
<feature type="domain" description="LicD/FKTN/FKRP nucleotidyltransferase" evidence="1">
    <location>
        <begin position="40"/>
        <end position="278"/>
    </location>
</feature>
<dbReference type="InterPro" id="IPR052942">
    <property type="entry name" value="LPS_cholinephosphotransferase"/>
</dbReference>